<reference evidence="7" key="1">
    <citation type="submission" date="2020-10" db="EMBL/GenBank/DDBJ databases">
        <authorList>
            <person name="Gilroy R."/>
        </authorList>
    </citation>
    <scope>NUCLEOTIDE SEQUENCE</scope>
    <source>
        <strain evidence="7">CHK195-11698</strain>
    </source>
</reference>
<proteinExistence type="predicted"/>
<evidence type="ECO:0000259" key="6">
    <source>
        <dbReference type="Pfam" id="PF01957"/>
    </source>
</evidence>
<reference evidence="7" key="2">
    <citation type="journal article" date="2021" name="PeerJ">
        <title>Extensive microbial diversity within the chicken gut microbiome revealed by metagenomics and culture.</title>
        <authorList>
            <person name="Gilroy R."/>
            <person name="Ravi A."/>
            <person name="Getino M."/>
            <person name="Pursley I."/>
            <person name="Horton D.L."/>
            <person name="Alikhan N.F."/>
            <person name="Baker D."/>
            <person name="Gharbi K."/>
            <person name="Hall N."/>
            <person name="Watson M."/>
            <person name="Adriaenssens E.M."/>
            <person name="Foster-Nyarko E."/>
            <person name="Jarju S."/>
            <person name="Secka A."/>
            <person name="Antonio M."/>
            <person name="Oren A."/>
            <person name="Chaudhuri R.R."/>
            <person name="La Ragione R."/>
            <person name="Hildebrand F."/>
            <person name="Pallen M.J."/>
        </authorList>
    </citation>
    <scope>NUCLEOTIDE SEQUENCE</scope>
    <source>
        <strain evidence="7">CHK195-11698</strain>
    </source>
</reference>
<organism evidence="7 8">
    <name type="scientific">Candidatus Fimiplasma intestinipullorum</name>
    <dbReference type="NCBI Taxonomy" id="2840825"/>
    <lineage>
        <taxon>Bacteria</taxon>
        <taxon>Bacillati</taxon>
        <taxon>Bacillota</taxon>
        <taxon>Clostridia</taxon>
        <taxon>Eubacteriales</taxon>
        <taxon>Candidatus Fimiplasma</taxon>
    </lineage>
</organism>
<comment type="caution">
    <text evidence="7">The sequence shown here is derived from an EMBL/GenBank/DDBJ whole genome shotgun (WGS) entry which is preliminary data.</text>
</comment>
<accession>A0A9D1HPM7</accession>
<comment type="subcellular location">
    <subcellularLocation>
        <location evidence="1">Membrane</location>
        <topology evidence="1">Multi-pass membrane protein</topology>
    </subcellularLocation>
</comment>
<dbReference type="PANTHER" id="PTHR33507">
    <property type="entry name" value="INNER MEMBRANE PROTEIN YBBJ"/>
    <property type="match status" value="1"/>
</dbReference>
<dbReference type="InterPro" id="IPR052165">
    <property type="entry name" value="Membrane_assoc_protease"/>
</dbReference>
<dbReference type="Pfam" id="PF01957">
    <property type="entry name" value="NfeD"/>
    <property type="match status" value="1"/>
</dbReference>
<gene>
    <name evidence="7" type="ORF">IAD15_09240</name>
</gene>
<feature type="domain" description="NfeD-like C-terminal" evidence="6">
    <location>
        <begin position="79"/>
        <end position="138"/>
    </location>
</feature>
<evidence type="ECO:0000256" key="4">
    <source>
        <dbReference type="ARBA" id="ARBA00023136"/>
    </source>
</evidence>
<dbReference type="InterPro" id="IPR012340">
    <property type="entry name" value="NA-bd_OB-fold"/>
</dbReference>
<dbReference type="AlphaFoldDB" id="A0A9D1HPM7"/>
<keyword evidence="4 5" id="KW-0472">Membrane</keyword>
<dbReference type="GO" id="GO:0005886">
    <property type="term" value="C:plasma membrane"/>
    <property type="evidence" value="ECO:0007669"/>
    <property type="project" value="TreeGrafter"/>
</dbReference>
<evidence type="ECO:0000313" key="8">
    <source>
        <dbReference type="Proteomes" id="UP000824175"/>
    </source>
</evidence>
<dbReference type="PANTHER" id="PTHR33507:SF3">
    <property type="entry name" value="INNER MEMBRANE PROTEIN YBBJ"/>
    <property type="match status" value="1"/>
</dbReference>
<dbReference type="Proteomes" id="UP000824175">
    <property type="component" value="Unassembled WGS sequence"/>
</dbReference>
<protein>
    <submittedName>
        <fullName evidence="7">NfeD family protein</fullName>
    </submittedName>
</protein>
<dbReference type="SUPFAM" id="SSF141322">
    <property type="entry name" value="NfeD domain-like"/>
    <property type="match status" value="1"/>
</dbReference>
<evidence type="ECO:0000256" key="2">
    <source>
        <dbReference type="ARBA" id="ARBA00022692"/>
    </source>
</evidence>
<keyword evidence="3 5" id="KW-1133">Transmembrane helix</keyword>
<evidence type="ECO:0000313" key="7">
    <source>
        <dbReference type="EMBL" id="HIU14238.1"/>
    </source>
</evidence>
<evidence type="ECO:0000256" key="3">
    <source>
        <dbReference type="ARBA" id="ARBA00022989"/>
    </source>
</evidence>
<dbReference type="InterPro" id="IPR002810">
    <property type="entry name" value="NfeD-like_C"/>
</dbReference>
<dbReference type="Gene3D" id="2.40.50.140">
    <property type="entry name" value="Nucleic acid-binding proteins"/>
    <property type="match status" value="1"/>
</dbReference>
<evidence type="ECO:0000256" key="1">
    <source>
        <dbReference type="ARBA" id="ARBA00004141"/>
    </source>
</evidence>
<keyword evidence="2 5" id="KW-0812">Transmembrane</keyword>
<name>A0A9D1HPM7_9FIRM</name>
<feature type="transmembrane region" description="Helical" evidence="5">
    <location>
        <begin position="33"/>
        <end position="61"/>
    </location>
</feature>
<evidence type="ECO:0000256" key="5">
    <source>
        <dbReference type="SAM" id="Phobius"/>
    </source>
</evidence>
<dbReference type="EMBL" id="DVMJ01000078">
    <property type="protein sequence ID" value="HIU14238.1"/>
    <property type="molecule type" value="Genomic_DNA"/>
</dbReference>
<sequence>MPFIWLIVVVLTAIVEACTINLVSIWFTIGALVALLLAYFNVSIVWQVIAFVIVSLICILITRPLAKKYLRGNIVKTNVDRVIGKTALVTKTITPDAPGEVKVLGNFWSAISMDDKKTIPAGEHVEIQAIDGVKLIVKHQA</sequence>